<protein>
    <recommendedName>
        <fullName evidence="1">Phosphotyrosine protein phosphatase I domain-containing protein</fullName>
    </recommendedName>
</protein>
<proteinExistence type="predicted"/>
<comment type="caution">
    <text evidence="2">The sequence shown here is derived from an EMBL/GenBank/DDBJ whole genome shotgun (WGS) entry which is preliminary data.</text>
</comment>
<gene>
    <name evidence="2" type="ORF">COU00_02090</name>
</gene>
<accession>A0A2M6WM59</accession>
<name>A0A2M6WM59_9BACT</name>
<dbReference type="AlphaFoldDB" id="A0A2M6WM59"/>
<evidence type="ECO:0000259" key="1">
    <source>
        <dbReference type="Pfam" id="PF01451"/>
    </source>
</evidence>
<feature type="domain" description="Phosphotyrosine protein phosphatase I" evidence="1">
    <location>
        <begin position="9"/>
        <end position="105"/>
    </location>
</feature>
<reference evidence="3" key="1">
    <citation type="submission" date="2017-09" db="EMBL/GenBank/DDBJ databases">
        <title>Depth-based differentiation of microbial function through sediment-hosted aquifers and enrichment of novel symbionts in the deep terrestrial subsurface.</title>
        <authorList>
            <person name="Probst A.J."/>
            <person name="Ladd B."/>
            <person name="Jarett J.K."/>
            <person name="Geller-Mcgrath D.E."/>
            <person name="Sieber C.M.K."/>
            <person name="Emerson J.B."/>
            <person name="Anantharaman K."/>
            <person name="Thomas B.C."/>
            <person name="Malmstrom R."/>
            <person name="Stieglmeier M."/>
            <person name="Klingl A."/>
            <person name="Woyke T."/>
            <person name="Ryan C.M."/>
            <person name="Banfield J.F."/>
        </authorList>
    </citation>
    <scope>NUCLEOTIDE SEQUENCE [LARGE SCALE GENOMIC DNA]</scope>
</reference>
<dbReference type="Proteomes" id="UP000229335">
    <property type="component" value="Unassembled WGS sequence"/>
</dbReference>
<sequence length="112" mass="12121">MTATELKIILAVCSGNIHRSVIAERCINRVLKKNGMDGEFVVVSRGLQTTSPPVGKNLRDYEAEWLASSPVLQEIGIDISDAKSTPVDISIVEKASLIIAMDRGVLIDKVNS</sequence>
<dbReference type="SUPFAM" id="SSF52788">
    <property type="entry name" value="Phosphotyrosine protein phosphatases I"/>
    <property type="match status" value="1"/>
</dbReference>
<dbReference type="InterPro" id="IPR036196">
    <property type="entry name" value="Ptyr_pPase_sf"/>
</dbReference>
<evidence type="ECO:0000313" key="3">
    <source>
        <dbReference type="Proteomes" id="UP000229335"/>
    </source>
</evidence>
<evidence type="ECO:0000313" key="2">
    <source>
        <dbReference type="EMBL" id="PIT93859.1"/>
    </source>
</evidence>
<dbReference type="EMBL" id="PFAS01000034">
    <property type="protein sequence ID" value="PIT93859.1"/>
    <property type="molecule type" value="Genomic_DNA"/>
</dbReference>
<dbReference type="Pfam" id="PF01451">
    <property type="entry name" value="LMWPc"/>
    <property type="match status" value="1"/>
</dbReference>
<dbReference type="InterPro" id="IPR023485">
    <property type="entry name" value="Ptyr_pPase"/>
</dbReference>
<organism evidence="2 3">
    <name type="scientific">Candidatus Falkowbacteria bacterium CG10_big_fil_rev_8_21_14_0_10_43_11</name>
    <dbReference type="NCBI Taxonomy" id="1974568"/>
    <lineage>
        <taxon>Bacteria</taxon>
        <taxon>Candidatus Falkowiibacteriota</taxon>
    </lineage>
</organism>
<feature type="non-terminal residue" evidence="2">
    <location>
        <position position="112"/>
    </location>
</feature>
<dbReference type="Gene3D" id="3.40.50.2300">
    <property type="match status" value="1"/>
</dbReference>